<keyword evidence="4" id="KW-0539">Nucleus</keyword>
<name>A0A4S4DUZ6_CAMSN</name>
<dbReference type="AlphaFoldDB" id="A0A4S4DUZ6"/>
<feature type="region of interest" description="Disordered" evidence="5">
    <location>
        <begin position="435"/>
        <end position="456"/>
    </location>
</feature>
<feature type="compositionally biased region" description="Basic and acidic residues" evidence="5">
    <location>
        <begin position="498"/>
        <end position="508"/>
    </location>
</feature>
<proteinExistence type="predicted"/>
<feature type="region of interest" description="Disordered" evidence="5">
    <location>
        <begin position="470"/>
        <end position="558"/>
    </location>
</feature>
<evidence type="ECO:0000256" key="5">
    <source>
        <dbReference type="SAM" id="MobiDB-lite"/>
    </source>
</evidence>
<evidence type="ECO:0000259" key="6">
    <source>
        <dbReference type="PROSITE" id="PS51005"/>
    </source>
</evidence>
<dbReference type="EMBL" id="SDRB02010240">
    <property type="protein sequence ID" value="THG07122.1"/>
    <property type="molecule type" value="Genomic_DNA"/>
</dbReference>
<feature type="compositionally biased region" description="Polar residues" evidence="5">
    <location>
        <begin position="512"/>
        <end position="538"/>
    </location>
</feature>
<keyword evidence="3" id="KW-0804">Transcription</keyword>
<keyword evidence="2" id="KW-0238">DNA-binding</keyword>
<dbReference type="Gene3D" id="2.170.150.80">
    <property type="entry name" value="NAC domain"/>
    <property type="match status" value="1"/>
</dbReference>
<organism evidence="7 8">
    <name type="scientific">Camellia sinensis var. sinensis</name>
    <name type="common">China tea</name>
    <dbReference type="NCBI Taxonomy" id="542762"/>
    <lineage>
        <taxon>Eukaryota</taxon>
        <taxon>Viridiplantae</taxon>
        <taxon>Streptophyta</taxon>
        <taxon>Embryophyta</taxon>
        <taxon>Tracheophyta</taxon>
        <taxon>Spermatophyta</taxon>
        <taxon>Magnoliopsida</taxon>
        <taxon>eudicotyledons</taxon>
        <taxon>Gunneridae</taxon>
        <taxon>Pentapetalae</taxon>
        <taxon>asterids</taxon>
        <taxon>Ericales</taxon>
        <taxon>Theaceae</taxon>
        <taxon>Camellia</taxon>
    </lineage>
</organism>
<dbReference type="PROSITE" id="PS51005">
    <property type="entry name" value="NAC"/>
    <property type="match status" value="1"/>
</dbReference>
<dbReference type="GO" id="GO:0003677">
    <property type="term" value="F:DNA binding"/>
    <property type="evidence" value="ECO:0007669"/>
    <property type="project" value="UniProtKB-KW"/>
</dbReference>
<dbReference type="SUPFAM" id="SSF101941">
    <property type="entry name" value="NAC domain"/>
    <property type="match status" value="1"/>
</dbReference>
<keyword evidence="8" id="KW-1185">Reference proteome</keyword>
<protein>
    <recommendedName>
        <fullName evidence="6">NAC domain-containing protein</fullName>
    </recommendedName>
</protein>
<dbReference type="Pfam" id="PF02365">
    <property type="entry name" value="NAM"/>
    <property type="match status" value="1"/>
</dbReference>
<dbReference type="InterPro" id="IPR036093">
    <property type="entry name" value="NAC_dom_sf"/>
</dbReference>
<keyword evidence="1" id="KW-0805">Transcription regulation</keyword>
<evidence type="ECO:0000256" key="2">
    <source>
        <dbReference type="ARBA" id="ARBA00023125"/>
    </source>
</evidence>
<reference evidence="7 8" key="1">
    <citation type="journal article" date="2018" name="Proc. Natl. Acad. Sci. U.S.A.">
        <title>Draft genome sequence of Camellia sinensis var. sinensis provides insights into the evolution of the tea genome and tea quality.</title>
        <authorList>
            <person name="Wei C."/>
            <person name="Yang H."/>
            <person name="Wang S."/>
            <person name="Zhao J."/>
            <person name="Liu C."/>
            <person name="Gao L."/>
            <person name="Xia E."/>
            <person name="Lu Y."/>
            <person name="Tai Y."/>
            <person name="She G."/>
            <person name="Sun J."/>
            <person name="Cao H."/>
            <person name="Tong W."/>
            <person name="Gao Q."/>
            <person name="Li Y."/>
            <person name="Deng W."/>
            <person name="Jiang X."/>
            <person name="Wang W."/>
            <person name="Chen Q."/>
            <person name="Zhang S."/>
            <person name="Li H."/>
            <person name="Wu J."/>
            <person name="Wang P."/>
            <person name="Li P."/>
            <person name="Shi C."/>
            <person name="Zheng F."/>
            <person name="Jian J."/>
            <person name="Huang B."/>
            <person name="Shan D."/>
            <person name="Shi M."/>
            <person name="Fang C."/>
            <person name="Yue Y."/>
            <person name="Li F."/>
            <person name="Li D."/>
            <person name="Wei S."/>
            <person name="Han B."/>
            <person name="Jiang C."/>
            <person name="Yin Y."/>
            <person name="Xia T."/>
            <person name="Zhang Z."/>
            <person name="Bennetzen J.L."/>
            <person name="Zhao S."/>
            <person name="Wan X."/>
        </authorList>
    </citation>
    <scope>NUCLEOTIDE SEQUENCE [LARGE SCALE GENOMIC DNA]</scope>
    <source>
        <strain evidence="8">cv. Shuchazao</strain>
        <tissue evidence="7">Leaf</tissue>
    </source>
</reference>
<comment type="caution">
    <text evidence="7">The sequence shown here is derived from an EMBL/GenBank/DDBJ whole genome shotgun (WGS) entry which is preliminary data.</text>
</comment>
<accession>A0A4S4DUZ6</accession>
<dbReference type="GO" id="GO:0006355">
    <property type="term" value="P:regulation of DNA-templated transcription"/>
    <property type="evidence" value="ECO:0007669"/>
    <property type="project" value="InterPro"/>
</dbReference>
<dbReference type="InterPro" id="IPR003441">
    <property type="entry name" value="NAC-dom"/>
</dbReference>
<feature type="domain" description="NAC" evidence="6">
    <location>
        <begin position="1"/>
        <end position="134"/>
    </location>
</feature>
<dbReference type="PANTHER" id="PTHR31744">
    <property type="entry name" value="PROTEIN CUP-SHAPED COTYLEDON 2-RELATED"/>
    <property type="match status" value="1"/>
</dbReference>
<gene>
    <name evidence="7" type="ORF">TEA_017083</name>
</gene>
<evidence type="ECO:0000256" key="4">
    <source>
        <dbReference type="ARBA" id="ARBA00023242"/>
    </source>
</evidence>
<dbReference type="Proteomes" id="UP000306102">
    <property type="component" value="Unassembled WGS sequence"/>
</dbReference>
<evidence type="ECO:0000256" key="1">
    <source>
        <dbReference type="ARBA" id="ARBA00023015"/>
    </source>
</evidence>
<evidence type="ECO:0000313" key="7">
    <source>
        <dbReference type="EMBL" id="THG07122.1"/>
    </source>
</evidence>
<evidence type="ECO:0000313" key="8">
    <source>
        <dbReference type="Proteomes" id="UP000306102"/>
    </source>
</evidence>
<evidence type="ECO:0000256" key="3">
    <source>
        <dbReference type="ARBA" id="ARBA00023163"/>
    </source>
</evidence>
<sequence>MCSAVSVLPPAEIGLYWTDEQLVLHLEQIILGFFTLQNGNVTGDINPYEHLPSNLPEQKKASEHGFWKPRGEACEIFTNSNIIGWRTTLEFYEGRAPHERRTNWLMQEYSITQKQLHSNSNPKESGLLCRVFSSGASPNREMKQKLGGAEIAGGNNFHPNRPVVPDTGSTTGPGRMAESEEYLIFKVYIIINSYIPHEKKVIFASYRLDKIALKWWNRLKDYRVCKVAKEKNSHPNIICGEIVCKTNEEDTKSYSSVDNASTHGSIFLVDSRFYFSCGFKSLFRLLEQYLVPVYSTASNLLGDNEARRNRDDNTIPLAAAAGNIPDMDYILSGDFLELDDLGDPESRSSFSDNSSCVTLTSEECFDYLALGDLEDPINQDEQGKDANVKFNVAASVKPNEVVMRPATLESLVSNNGRKSPSKALDKKLLDKRVTKAGNGNEGTSLVGSNGRKLPTKALDKKLPDKRVTKNAIKTRKAGNGNEGTSLVGSNGRKLPTKALDKKLPDKRVTKNAVKTQKAGNGNEGTSNSHNLVKSSKSNKAVPVPETHPKKVPIPEGKKNPLVGMMKKLCCFPF</sequence>